<dbReference type="InterPro" id="IPR011051">
    <property type="entry name" value="RmlC_Cupin_sf"/>
</dbReference>
<dbReference type="InterPro" id="IPR025979">
    <property type="entry name" value="ChrR-like_cupin_dom"/>
</dbReference>
<dbReference type="SUPFAM" id="SSF51182">
    <property type="entry name" value="RmlC-like cupins"/>
    <property type="match status" value="1"/>
</dbReference>
<keyword evidence="4" id="KW-1185">Reference proteome</keyword>
<proteinExistence type="predicted"/>
<reference evidence="4" key="1">
    <citation type="journal article" date="2019" name="Int. J. Syst. Evol. Microbiol.">
        <title>The Global Catalogue of Microorganisms (GCM) 10K type strain sequencing project: providing services to taxonomists for standard genome sequencing and annotation.</title>
        <authorList>
            <consortium name="The Broad Institute Genomics Platform"/>
            <consortium name="The Broad Institute Genome Sequencing Center for Infectious Disease"/>
            <person name="Wu L."/>
            <person name="Ma J."/>
        </authorList>
    </citation>
    <scope>NUCLEOTIDE SEQUENCE [LARGE SCALE GENOMIC DNA]</scope>
    <source>
        <strain evidence="4">CCUG 50213</strain>
    </source>
</reference>
<dbReference type="Proteomes" id="UP001597181">
    <property type="component" value="Unassembled WGS sequence"/>
</dbReference>
<feature type="domain" description="ChrR-like cupin" evidence="2">
    <location>
        <begin position="77"/>
        <end position="181"/>
    </location>
</feature>
<comment type="caution">
    <text evidence="3">The sequence shown here is derived from an EMBL/GenBank/DDBJ whole genome shotgun (WGS) entry which is preliminary data.</text>
</comment>
<name>A0ABW3TT36_9MICO</name>
<dbReference type="Pfam" id="PF12973">
    <property type="entry name" value="Cupin_7"/>
    <property type="match status" value="1"/>
</dbReference>
<organism evidence="3 4">
    <name type="scientific">Leucobacter albus</name>
    <dbReference type="NCBI Taxonomy" id="272210"/>
    <lineage>
        <taxon>Bacteria</taxon>
        <taxon>Bacillati</taxon>
        <taxon>Actinomycetota</taxon>
        <taxon>Actinomycetes</taxon>
        <taxon>Micrococcales</taxon>
        <taxon>Microbacteriaceae</taxon>
        <taxon>Leucobacter</taxon>
    </lineage>
</organism>
<dbReference type="InterPro" id="IPR014710">
    <property type="entry name" value="RmlC-like_jellyroll"/>
</dbReference>
<evidence type="ECO:0000256" key="1">
    <source>
        <dbReference type="SAM" id="MobiDB-lite"/>
    </source>
</evidence>
<gene>
    <name evidence="3" type="ORF">ACFQ3U_13035</name>
</gene>
<sequence>MSAADRLVPRPPRPEGVAEAEWESNLSDPALYGGIAADGAREERVKVRAGGDVAPGGAPDGASGGAPDSAVMFKFREILVQSQDHDWLDKTLDGLSHKPLWRNDETGASISLVRFRAGSGIPLRHSHASNQFMFCLSGQYRYVPTGLVLEPGSFYWNPKGCLHGPTLAEADTVLLEVYDGPHYPTQPEWYSSPEDTI</sequence>
<evidence type="ECO:0000259" key="2">
    <source>
        <dbReference type="Pfam" id="PF12973"/>
    </source>
</evidence>
<evidence type="ECO:0000313" key="3">
    <source>
        <dbReference type="EMBL" id="MFD1202819.1"/>
    </source>
</evidence>
<dbReference type="RefSeq" id="WP_343962571.1">
    <property type="nucleotide sequence ID" value="NZ_BAAAKZ010000017.1"/>
</dbReference>
<dbReference type="EMBL" id="JBHTLY010000006">
    <property type="protein sequence ID" value="MFD1202819.1"/>
    <property type="molecule type" value="Genomic_DNA"/>
</dbReference>
<accession>A0ABW3TT36</accession>
<evidence type="ECO:0000313" key="4">
    <source>
        <dbReference type="Proteomes" id="UP001597181"/>
    </source>
</evidence>
<feature type="region of interest" description="Disordered" evidence="1">
    <location>
        <begin position="1"/>
        <end position="22"/>
    </location>
</feature>
<feature type="region of interest" description="Disordered" evidence="1">
    <location>
        <begin position="46"/>
        <end position="65"/>
    </location>
</feature>
<dbReference type="Gene3D" id="2.60.120.10">
    <property type="entry name" value="Jelly Rolls"/>
    <property type="match status" value="1"/>
</dbReference>
<protein>
    <submittedName>
        <fullName evidence="3">Cupin domain-containing protein</fullName>
    </submittedName>
</protein>